<feature type="domain" description="Polymerase nucleotidyl transferase" evidence="1">
    <location>
        <begin position="9"/>
        <end position="61"/>
    </location>
</feature>
<dbReference type="Gene3D" id="3.30.460.10">
    <property type="entry name" value="Beta Polymerase, domain 2"/>
    <property type="match status" value="1"/>
</dbReference>
<dbReference type="Pfam" id="PF01909">
    <property type="entry name" value="NTP_transf_2"/>
    <property type="match status" value="1"/>
</dbReference>
<dbReference type="AlphaFoldDB" id="A0A0F5JID2"/>
<reference evidence="2 3" key="1">
    <citation type="submission" date="2013-04" db="EMBL/GenBank/DDBJ databases">
        <title>The Genome Sequence of Parabacteroides goldsteinii DSM 19448.</title>
        <authorList>
            <consortium name="The Broad Institute Genomics Platform"/>
            <person name="Earl A."/>
            <person name="Ward D."/>
            <person name="Feldgarden M."/>
            <person name="Gevers D."/>
            <person name="Martens E."/>
            <person name="Sakamoto M."/>
            <person name="Benno Y."/>
            <person name="Song Y."/>
            <person name="Liu C."/>
            <person name="Lee J."/>
            <person name="Bolanos M."/>
            <person name="Vaisanen M.L."/>
            <person name="Finegold S.M."/>
            <person name="Walker B."/>
            <person name="Young S."/>
            <person name="Zeng Q."/>
            <person name="Gargeya S."/>
            <person name="Fitzgerald M."/>
            <person name="Haas B."/>
            <person name="Abouelleil A."/>
            <person name="Allen A.W."/>
            <person name="Alvarado L."/>
            <person name="Arachchi H.M."/>
            <person name="Berlin A.M."/>
            <person name="Chapman S.B."/>
            <person name="Gainer-Dewar J."/>
            <person name="Goldberg J."/>
            <person name="Griggs A."/>
            <person name="Gujja S."/>
            <person name="Hansen M."/>
            <person name="Howarth C."/>
            <person name="Imamovic A."/>
            <person name="Ireland A."/>
            <person name="Larimer J."/>
            <person name="McCowan C."/>
            <person name="Murphy C."/>
            <person name="Pearson M."/>
            <person name="Poon T.W."/>
            <person name="Priest M."/>
            <person name="Roberts A."/>
            <person name="Saif S."/>
            <person name="Shea T."/>
            <person name="Sisk P."/>
            <person name="Sykes S."/>
            <person name="Wortman J."/>
            <person name="Nusbaum C."/>
            <person name="Birren B."/>
        </authorList>
    </citation>
    <scope>NUCLEOTIDE SEQUENCE [LARGE SCALE GENOMIC DNA]</scope>
    <source>
        <strain evidence="2 3">DSM 19448</strain>
    </source>
</reference>
<protein>
    <recommendedName>
        <fullName evidence="1">Polymerase nucleotidyl transferase domain-containing protein</fullName>
    </recommendedName>
</protein>
<dbReference type="InterPro" id="IPR043519">
    <property type="entry name" value="NT_sf"/>
</dbReference>
<dbReference type="SUPFAM" id="SSF81301">
    <property type="entry name" value="Nucleotidyltransferase"/>
    <property type="match status" value="1"/>
</dbReference>
<name>A0A0F5JID2_9BACT</name>
<dbReference type="RefSeq" id="WP_046145927.1">
    <property type="nucleotide sequence ID" value="NZ_KQ033912.1"/>
</dbReference>
<dbReference type="GO" id="GO:0016779">
    <property type="term" value="F:nucleotidyltransferase activity"/>
    <property type="evidence" value="ECO:0007669"/>
    <property type="project" value="InterPro"/>
</dbReference>
<proteinExistence type="predicted"/>
<dbReference type="CDD" id="cd05403">
    <property type="entry name" value="NT_KNTase_like"/>
    <property type="match status" value="1"/>
</dbReference>
<accession>A0A0F5JID2</accession>
<dbReference type="Proteomes" id="UP000033047">
    <property type="component" value="Unassembled WGS sequence"/>
</dbReference>
<evidence type="ECO:0000313" key="3">
    <source>
        <dbReference type="Proteomes" id="UP000033047"/>
    </source>
</evidence>
<evidence type="ECO:0000313" key="2">
    <source>
        <dbReference type="EMBL" id="KKB57207.1"/>
    </source>
</evidence>
<comment type="caution">
    <text evidence="2">The sequence shown here is derived from an EMBL/GenBank/DDBJ whole genome shotgun (WGS) entry which is preliminary data.</text>
</comment>
<dbReference type="EMBL" id="AQHV01000010">
    <property type="protein sequence ID" value="KKB57207.1"/>
    <property type="molecule type" value="Genomic_DNA"/>
</dbReference>
<organism evidence="2 3">
    <name type="scientific">Parabacteroides goldsteinii DSM 19448 = WAL 12034</name>
    <dbReference type="NCBI Taxonomy" id="927665"/>
    <lineage>
        <taxon>Bacteria</taxon>
        <taxon>Pseudomonadati</taxon>
        <taxon>Bacteroidota</taxon>
        <taxon>Bacteroidia</taxon>
        <taxon>Bacteroidales</taxon>
        <taxon>Tannerellaceae</taxon>
        <taxon>Parabacteroides</taxon>
    </lineage>
</organism>
<dbReference type="InterPro" id="IPR002934">
    <property type="entry name" value="Polymerase_NTP_transf_dom"/>
</dbReference>
<dbReference type="PATRIC" id="fig|927665.4.peg.1901"/>
<evidence type="ECO:0000259" key="1">
    <source>
        <dbReference type="Pfam" id="PF01909"/>
    </source>
</evidence>
<dbReference type="PANTHER" id="PTHR33933:SF1">
    <property type="entry name" value="PROTEIN ADENYLYLTRANSFERASE MNTA-RELATED"/>
    <property type="match status" value="1"/>
</dbReference>
<dbReference type="STRING" id="927665.HMPREF1535_01860"/>
<sequence length="104" mass="11758">MKRSEVVELIKETIRRIAPGAKTILYGSEARGDARPDSDIDLLILVDGDTMTLAQEEEITLPLYELELRTGVSISPMIVLKKLWDNRPFKTPFYVNIINEGIVL</sequence>
<dbReference type="InterPro" id="IPR052548">
    <property type="entry name" value="Type_VII_TA_antitoxin"/>
</dbReference>
<dbReference type="HOGENOM" id="CLU_130257_3_3_10"/>
<dbReference type="PANTHER" id="PTHR33933">
    <property type="entry name" value="NUCLEOTIDYLTRANSFERASE"/>
    <property type="match status" value="1"/>
</dbReference>
<gene>
    <name evidence="2" type="ORF">HMPREF1535_01860</name>
</gene>